<dbReference type="Gene3D" id="3.40.630.30">
    <property type="match status" value="1"/>
</dbReference>
<accession>A0ABT6C1A6</accession>
<protein>
    <recommendedName>
        <fullName evidence="3">GNAT family N-acetyltransferase</fullName>
    </recommendedName>
</protein>
<evidence type="ECO:0000313" key="1">
    <source>
        <dbReference type="EMBL" id="MDF6103871.1"/>
    </source>
</evidence>
<evidence type="ECO:0000313" key="2">
    <source>
        <dbReference type="Proteomes" id="UP001152308"/>
    </source>
</evidence>
<reference evidence="1" key="1">
    <citation type="journal article" date="2022" name="Data Brief">
        <title>Draft genome sequence data of Gordonia hongkongensis strain EUFUS-Z928 isolated from the octocoral Eunicea fusca.</title>
        <authorList>
            <person name="Sanchez-Suarez J."/>
            <person name="Diaz L."/>
            <person name="Melo-Bolivar J."/>
            <person name="Villamil L."/>
        </authorList>
    </citation>
    <scope>NUCLEOTIDE SEQUENCE</scope>
    <source>
        <strain evidence="1">EUFUS-Z928</strain>
    </source>
</reference>
<name>A0ABT6C1A6_9ACTN</name>
<proteinExistence type="predicted"/>
<dbReference type="InterPro" id="IPR016181">
    <property type="entry name" value="Acyl_CoA_acyltransferase"/>
</dbReference>
<sequence length="213" mass="24134">MCWYEAVTQRVEVGGTTSRRLVESNMETALDLLERGLREVPVYRWLIGADAVAEAYRWYGEILFIEYLPGLRGVFDENGELIALIAVSAPTDEAGRIDDDLKERTKQIVQELDGFIHRFTELQRKSEEAQVAENPIRVIFALVHPDHRRGGTLLGLVDPVIERGRREGLPVTCSTSDEQLSALYARRWDAQVRAQFTLTDGPTVWVQRVDPPA</sequence>
<dbReference type="RefSeq" id="WP_277244779.1">
    <property type="nucleotide sequence ID" value="NZ_JAKJLQ010000033.1"/>
</dbReference>
<organism evidence="1 2">
    <name type="scientific">Gordonia hongkongensis</name>
    <dbReference type="NCBI Taxonomy" id="1701090"/>
    <lineage>
        <taxon>Bacteria</taxon>
        <taxon>Bacillati</taxon>
        <taxon>Actinomycetota</taxon>
        <taxon>Actinomycetes</taxon>
        <taxon>Mycobacteriales</taxon>
        <taxon>Gordoniaceae</taxon>
        <taxon>Gordonia</taxon>
    </lineage>
</organism>
<reference evidence="1" key="2">
    <citation type="submission" date="2022-01" db="EMBL/GenBank/DDBJ databases">
        <authorList>
            <person name="Sanchez-Suarez J."/>
            <person name="Villamil L."/>
            <person name="Diaz L.E."/>
        </authorList>
    </citation>
    <scope>NUCLEOTIDE SEQUENCE</scope>
    <source>
        <strain evidence="1">EUFUS-Z928</strain>
    </source>
</reference>
<dbReference type="EMBL" id="JAKJLQ010000033">
    <property type="protein sequence ID" value="MDF6103871.1"/>
    <property type="molecule type" value="Genomic_DNA"/>
</dbReference>
<dbReference type="Proteomes" id="UP001152308">
    <property type="component" value="Unassembled WGS sequence"/>
</dbReference>
<gene>
    <name evidence="1" type="ORF">L2299_22825</name>
</gene>
<keyword evidence="2" id="KW-1185">Reference proteome</keyword>
<dbReference type="SUPFAM" id="SSF55729">
    <property type="entry name" value="Acyl-CoA N-acyltransferases (Nat)"/>
    <property type="match status" value="1"/>
</dbReference>
<evidence type="ECO:0008006" key="3">
    <source>
        <dbReference type="Google" id="ProtNLM"/>
    </source>
</evidence>
<comment type="caution">
    <text evidence="1">The sequence shown here is derived from an EMBL/GenBank/DDBJ whole genome shotgun (WGS) entry which is preliminary data.</text>
</comment>